<comment type="caution">
    <text evidence="1">The sequence shown here is derived from an EMBL/GenBank/DDBJ whole genome shotgun (WGS) entry which is preliminary data.</text>
</comment>
<proteinExistence type="predicted"/>
<dbReference type="EMBL" id="SRLO01011663">
    <property type="protein sequence ID" value="TNN25787.1"/>
    <property type="molecule type" value="Genomic_DNA"/>
</dbReference>
<protein>
    <submittedName>
        <fullName evidence="1">Uncharacterized protein</fullName>
    </submittedName>
</protein>
<organism evidence="1 2">
    <name type="scientific">Liparis tanakae</name>
    <name type="common">Tanaka's snailfish</name>
    <dbReference type="NCBI Taxonomy" id="230148"/>
    <lineage>
        <taxon>Eukaryota</taxon>
        <taxon>Metazoa</taxon>
        <taxon>Chordata</taxon>
        <taxon>Craniata</taxon>
        <taxon>Vertebrata</taxon>
        <taxon>Euteleostomi</taxon>
        <taxon>Actinopterygii</taxon>
        <taxon>Neopterygii</taxon>
        <taxon>Teleostei</taxon>
        <taxon>Neoteleostei</taxon>
        <taxon>Acanthomorphata</taxon>
        <taxon>Eupercaria</taxon>
        <taxon>Perciformes</taxon>
        <taxon>Cottioidei</taxon>
        <taxon>Cottales</taxon>
        <taxon>Liparidae</taxon>
        <taxon>Liparis</taxon>
    </lineage>
</organism>
<name>A0A4Z2EA83_9TELE</name>
<sequence>MFRLIWQKHDSDTSYPCKTVRHSVYGSLHTSRKQSEVIKRRLTPCSGQTPRRRGRTVTHVTTTACCRDAHLILASGDHELLKRSGVEALGA</sequence>
<accession>A0A4Z2EA83</accession>
<reference evidence="1 2" key="1">
    <citation type="submission" date="2019-03" db="EMBL/GenBank/DDBJ databases">
        <title>First draft genome of Liparis tanakae, snailfish: a comprehensive survey of snailfish specific genes.</title>
        <authorList>
            <person name="Kim W."/>
            <person name="Song I."/>
            <person name="Jeong J.-H."/>
            <person name="Kim D."/>
            <person name="Kim S."/>
            <person name="Ryu S."/>
            <person name="Song J.Y."/>
            <person name="Lee S.K."/>
        </authorList>
    </citation>
    <scope>NUCLEOTIDE SEQUENCE [LARGE SCALE GENOMIC DNA]</scope>
    <source>
        <tissue evidence="1">Muscle</tissue>
    </source>
</reference>
<evidence type="ECO:0000313" key="2">
    <source>
        <dbReference type="Proteomes" id="UP000314294"/>
    </source>
</evidence>
<dbReference type="AlphaFoldDB" id="A0A4Z2EA83"/>
<dbReference type="Proteomes" id="UP000314294">
    <property type="component" value="Unassembled WGS sequence"/>
</dbReference>
<evidence type="ECO:0000313" key="1">
    <source>
        <dbReference type="EMBL" id="TNN25787.1"/>
    </source>
</evidence>
<gene>
    <name evidence="1" type="ORF">EYF80_064082</name>
</gene>
<keyword evidence="2" id="KW-1185">Reference proteome</keyword>